<dbReference type="STRING" id="169760.PSTEL_25475"/>
<dbReference type="AlphaFoldDB" id="A0A089LWT0"/>
<evidence type="ECO:0000256" key="1">
    <source>
        <dbReference type="ARBA" id="ARBA00007789"/>
    </source>
</evidence>
<protein>
    <recommendedName>
        <fullName evidence="2">Luciferase-like domain-containing protein</fullName>
    </recommendedName>
</protein>
<dbReference type="PANTHER" id="PTHR30137">
    <property type="entry name" value="LUCIFERASE-LIKE MONOOXYGENASE"/>
    <property type="match status" value="1"/>
</dbReference>
<evidence type="ECO:0000313" key="4">
    <source>
        <dbReference type="Proteomes" id="UP000029507"/>
    </source>
</evidence>
<dbReference type="NCBIfam" id="TIGR03558">
    <property type="entry name" value="oxido_grp_1"/>
    <property type="match status" value="1"/>
</dbReference>
<dbReference type="Proteomes" id="UP000029507">
    <property type="component" value="Chromosome"/>
</dbReference>
<feature type="domain" description="Luciferase-like" evidence="2">
    <location>
        <begin position="4"/>
        <end position="298"/>
    </location>
</feature>
<proteinExistence type="predicted"/>
<dbReference type="KEGG" id="pste:PSTEL_25475"/>
<dbReference type="InterPro" id="IPR019949">
    <property type="entry name" value="CmoO-like"/>
</dbReference>
<dbReference type="RefSeq" id="WP_038699435.1">
    <property type="nucleotide sequence ID" value="NZ_CP009286.1"/>
</dbReference>
<dbReference type="FunFam" id="3.20.20.30:FF:000002">
    <property type="entry name" value="LLM class flavin-dependent oxidoreductase"/>
    <property type="match status" value="1"/>
</dbReference>
<dbReference type="GO" id="GO:0005829">
    <property type="term" value="C:cytosol"/>
    <property type="evidence" value="ECO:0007669"/>
    <property type="project" value="TreeGrafter"/>
</dbReference>
<dbReference type="SUPFAM" id="SSF51679">
    <property type="entry name" value="Bacterial luciferase-like"/>
    <property type="match status" value="1"/>
</dbReference>
<dbReference type="InterPro" id="IPR050766">
    <property type="entry name" value="Bact_Lucif_Oxidored"/>
</dbReference>
<dbReference type="PANTHER" id="PTHR30137:SF19">
    <property type="entry name" value="LUCIFERASE-LIKE MONOOXYGENASE"/>
    <property type="match status" value="1"/>
</dbReference>
<organism evidence="3 4">
    <name type="scientific">Paenibacillus stellifer</name>
    <dbReference type="NCBI Taxonomy" id="169760"/>
    <lineage>
        <taxon>Bacteria</taxon>
        <taxon>Bacillati</taxon>
        <taxon>Bacillota</taxon>
        <taxon>Bacilli</taxon>
        <taxon>Bacillales</taxon>
        <taxon>Paenibacillaceae</taxon>
        <taxon>Paenibacillus</taxon>
    </lineage>
</organism>
<evidence type="ECO:0000313" key="3">
    <source>
        <dbReference type="EMBL" id="AIQ65966.1"/>
    </source>
</evidence>
<name>A0A089LWT0_9BACL</name>
<dbReference type="HOGENOM" id="CLU_027853_9_0_9"/>
<keyword evidence="4" id="KW-1185">Reference proteome</keyword>
<dbReference type="Pfam" id="PF00296">
    <property type="entry name" value="Bac_luciferase"/>
    <property type="match status" value="1"/>
</dbReference>
<dbReference type="EMBL" id="CP009286">
    <property type="protein sequence ID" value="AIQ65966.1"/>
    <property type="molecule type" value="Genomic_DNA"/>
</dbReference>
<dbReference type="GO" id="GO:0016705">
    <property type="term" value="F:oxidoreductase activity, acting on paired donors, with incorporation or reduction of molecular oxygen"/>
    <property type="evidence" value="ECO:0007669"/>
    <property type="project" value="InterPro"/>
</dbReference>
<evidence type="ECO:0000259" key="2">
    <source>
        <dbReference type="Pfam" id="PF00296"/>
    </source>
</evidence>
<accession>A0A089LWT0</accession>
<dbReference type="InterPro" id="IPR036661">
    <property type="entry name" value="Luciferase-like_sf"/>
</dbReference>
<sequence>MLKLSVLDQSPVSEGSSAAEALRQTVALAKEAERLGYTRFWVAEHHGASGLAGSSPEILAAHVAAVTSSIRVGAGGVLLPHYSPYKVAENFRVLEALHPGRIDLGIGRSAGGGALAVRALREHRREEPDDFARQLDDLAVYTQGMAPGGHRFAGLEASPDADSAPQLWLLGASPGSARLAAERGMGLAYARFIAPHGEAEAMAEYQARYLPSSAAPRPAVLVALFAVCAETAEEAERLALSSDLAAVLLARDHASSPTPSPERAASYPYTPFDRQLIRENREHLLIGSPPEIRERLEAIGSACSCEEIMIATVTHSFEDKLRSYRLIAEACRLQSRSIPQS</sequence>
<gene>
    <name evidence="3" type="ORF">PSTEL_25475</name>
</gene>
<dbReference type="OrthoDB" id="9780518at2"/>
<reference evidence="3 4" key="1">
    <citation type="submission" date="2014-08" db="EMBL/GenBank/DDBJ databases">
        <title>Comparative genomics of the Paenibacillus odorifer group.</title>
        <authorList>
            <person name="den Bakker H.C."/>
            <person name="Tsai Y.-C."/>
            <person name="Martin N."/>
            <person name="Korlach J."/>
            <person name="Wiedmann M."/>
        </authorList>
    </citation>
    <scope>NUCLEOTIDE SEQUENCE [LARGE SCALE GENOMIC DNA]</scope>
    <source>
        <strain evidence="3 4">DSM 14472</strain>
    </source>
</reference>
<dbReference type="Gene3D" id="3.20.20.30">
    <property type="entry name" value="Luciferase-like domain"/>
    <property type="match status" value="1"/>
</dbReference>
<dbReference type="InterPro" id="IPR011251">
    <property type="entry name" value="Luciferase-like_dom"/>
</dbReference>
<comment type="similarity">
    <text evidence="1">To bacterial alkanal monooxygenase alpha and beta chains.</text>
</comment>